<dbReference type="Proteomes" id="UP001597322">
    <property type="component" value="Unassembled WGS sequence"/>
</dbReference>
<dbReference type="Pfam" id="PF09361">
    <property type="entry name" value="Phasin_2"/>
    <property type="match status" value="1"/>
</dbReference>
<evidence type="ECO:0000313" key="2">
    <source>
        <dbReference type="EMBL" id="MFD1744465.1"/>
    </source>
</evidence>
<reference evidence="3" key="1">
    <citation type="journal article" date="2019" name="Int. J. Syst. Evol. Microbiol.">
        <title>The Global Catalogue of Microorganisms (GCM) 10K type strain sequencing project: providing services to taxonomists for standard genome sequencing and annotation.</title>
        <authorList>
            <consortium name="The Broad Institute Genomics Platform"/>
            <consortium name="The Broad Institute Genome Sequencing Center for Infectious Disease"/>
            <person name="Wu L."/>
            <person name="Ma J."/>
        </authorList>
    </citation>
    <scope>NUCLEOTIDE SEQUENCE [LARGE SCALE GENOMIC DNA]</scope>
    <source>
        <strain evidence="3">CG52</strain>
    </source>
</reference>
<dbReference type="EMBL" id="JBHUEQ010000003">
    <property type="protein sequence ID" value="MFD1744465.1"/>
    <property type="molecule type" value="Genomic_DNA"/>
</dbReference>
<sequence length="115" mass="12792">MFNLDDANRKTKEVLDGMLKNYSDVAKGLQAIATENTDYSRKVFQDFTAHMERLMGVRNIESALELQTGYAKSSYEGFVAQSTRLGELYTDLGKTVTKPFEAAVVQSTALVKRSA</sequence>
<dbReference type="InterPro" id="IPR010127">
    <property type="entry name" value="Phasin_subfam-1"/>
</dbReference>
<organism evidence="2 3">
    <name type="scientific">Rhizobium helianthi</name>
    <dbReference type="NCBI Taxonomy" id="1132695"/>
    <lineage>
        <taxon>Bacteria</taxon>
        <taxon>Pseudomonadati</taxon>
        <taxon>Pseudomonadota</taxon>
        <taxon>Alphaproteobacteria</taxon>
        <taxon>Hyphomicrobiales</taxon>
        <taxon>Rhizobiaceae</taxon>
        <taxon>Rhizobium/Agrobacterium group</taxon>
        <taxon>Rhizobium</taxon>
    </lineage>
</organism>
<evidence type="ECO:0000313" key="3">
    <source>
        <dbReference type="Proteomes" id="UP001597322"/>
    </source>
</evidence>
<protein>
    <submittedName>
        <fullName evidence="2">Phasin family protein</fullName>
    </submittedName>
</protein>
<comment type="caution">
    <text evidence="2">The sequence shown here is derived from an EMBL/GenBank/DDBJ whole genome shotgun (WGS) entry which is preliminary data.</text>
</comment>
<name>A0ABW4M1N5_9HYPH</name>
<dbReference type="RefSeq" id="WP_377396459.1">
    <property type="nucleotide sequence ID" value="NZ_JBHUEQ010000003.1"/>
</dbReference>
<gene>
    <name evidence="2" type="ORF">ACFSE1_03225</name>
</gene>
<feature type="domain" description="Phasin" evidence="1">
    <location>
        <begin position="9"/>
        <end position="103"/>
    </location>
</feature>
<dbReference type="NCBIfam" id="TIGR01841">
    <property type="entry name" value="phasin"/>
    <property type="match status" value="1"/>
</dbReference>
<dbReference type="InterPro" id="IPR018968">
    <property type="entry name" value="Phasin"/>
</dbReference>
<keyword evidence="3" id="KW-1185">Reference proteome</keyword>
<evidence type="ECO:0000259" key="1">
    <source>
        <dbReference type="Pfam" id="PF09361"/>
    </source>
</evidence>
<accession>A0ABW4M1N5</accession>
<proteinExistence type="predicted"/>